<dbReference type="OrthoDB" id="8479738at2"/>
<evidence type="ECO:0000256" key="1">
    <source>
        <dbReference type="SAM" id="Phobius"/>
    </source>
</evidence>
<organism evidence="2 3">
    <name type="scientific">Rhodophyticola porphyridii</name>
    <dbReference type="NCBI Taxonomy" id="1852017"/>
    <lineage>
        <taxon>Bacteria</taxon>
        <taxon>Pseudomonadati</taxon>
        <taxon>Pseudomonadota</taxon>
        <taxon>Alphaproteobacteria</taxon>
        <taxon>Rhodobacterales</taxon>
        <taxon>Roseobacteraceae</taxon>
        <taxon>Rhodophyticola</taxon>
    </lineage>
</organism>
<gene>
    <name evidence="2" type="ORF">D9R08_17305</name>
</gene>
<keyword evidence="3" id="KW-1185">Reference proteome</keyword>
<dbReference type="RefSeq" id="WP_121899420.1">
    <property type="nucleotide sequence ID" value="NZ_RCNT01000010.1"/>
</dbReference>
<name>A0A3L9Y4D5_9RHOB</name>
<evidence type="ECO:0000313" key="3">
    <source>
        <dbReference type="Proteomes" id="UP000281343"/>
    </source>
</evidence>
<dbReference type="AlphaFoldDB" id="A0A3L9Y4D5"/>
<keyword evidence="1" id="KW-0812">Transmembrane</keyword>
<reference evidence="2 3" key="1">
    <citation type="submission" date="2018-10" db="EMBL/GenBank/DDBJ databases">
        <authorList>
            <person name="Jung H.S."/>
            <person name="Jeon C.O."/>
        </authorList>
    </citation>
    <scope>NUCLEOTIDE SEQUENCE [LARGE SCALE GENOMIC DNA]</scope>
    <source>
        <strain evidence="2 3">MA-7-27</strain>
    </source>
</reference>
<dbReference type="Proteomes" id="UP000281343">
    <property type="component" value="Unassembled WGS sequence"/>
</dbReference>
<feature type="transmembrane region" description="Helical" evidence="1">
    <location>
        <begin position="62"/>
        <end position="81"/>
    </location>
</feature>
<sequence length="82" mass="9251">MTMTPEAPRPYFTRRITYRIPLIGRMAREVVEGDEDTPFYAIAMLVGLWGSAFMIFGYPGLIIPALILVLAMFLTLIRITLG</sequence>
<keyword evidence="1" id="KW-0472">Membrane</keyword>
<keyword evidence="1" id="KW-1133">Transmembrane helix</keyword>
<dbReference type="EMBL" id="RCNT01000010">
    <property type="protein sequence ID" value="RMA40976.1"/>
    <property type="molecule type" value="Genomic_DNA"/>
</dbReference>
<evidence type="ECO:0000313" key="2">
    <source>
        <dbReference type="EMBL" id="RMA40976.1"/>
    </source>
</evidence>
<protein>
    <submittedName>
        <fullName evidence="2">Uncharacterized protein</fullName>
    </submittedName>
</protein>
<comment type="caution">
    <text evidence="2">The sequence shown here is derived from an EMBL/GenBank/DDBJ whole genome shotgun (WGS) entry which is preliminary data.</text>
</comment>
<accession>A0A3L9Y4D5</accession>
<proteinExistence type="predicted"/>